<dbReference type="GO" id="GO:0001682">
    <property type="term" value="P:tRNA 5'-leader removal"/>
    <property type="evidence" value="ECO:0007669"/>
    <property type="project" value="InterPro"/>
</dbReference>
<reference evidence="8 9" key="1">
    <citation type="submission" date="2016-06" db="EMBL/GenBank/DDBJ databases">
        <authorList>
            <person name="Kjaerup R.B."/>
            <person name="Dalgaard T.S."/>
            <person name="Juul-Madsen H.R."/>
        </authorList>
    </citation>
    <scope>NUCLEOTIDE SEQUENCE [LARGE SCALE GENOMIC DNA]</scope>
</reference>
<feature type="domain" description="POPLD" evidence="6">
    <location>
        <begin position="558"/>
        <end position="663"/>
    </location>
</feature>
<dbReference type="InterPro" id="IPR012590">
    <property type="entry name" value="POPLD_dom"/>
</dbReference>
<accession>A0A1X7RTD7</accession>
<evidence type="ECO:0000256" key="2">
    <source>
        <dbReference type="ARBA" id="ARBA00022694"/>
    </source>
</evidence>
<dbReference type="AlphaFoldDB" id="A0A1X7RTD7"/>
<dbReference type="STRING" id="1276538.A0A1X7RTD7"/>
<feature type="compositionally biased region" description="Basic residues" evidence="4">
    <location>
        <begin position="35"/>
        <end position="44"/>
    </location>
</feature>
<dbReference type="Pfam" id="PF08170">
    <property type="entry name" value="POPLD"/>
    <property type="match status" value="1"/>
</dbReference>
<evidence type="ECO:0000259" key="6">
    <source>
        <dbReference type="Pfam" id="PF08170"/>
    </source>
</evidence>
<evidence type="ECO:0000313" key="8">
    <source>
        <dbReference type="EMBL" id="SMQ50692.1"/>
    </source>
</evidence>
<feature type="compositionally biased region" description="Basic residues" evidence="4">
    <location>
        <begin position="104"/>
        <end position="125"/>
    </location>
</feature>
<keyword evidence="9" id="KW-1185">Reference proteome</keyword>
<name>A0A1X7RTD7_ZYMT9</name>
<feature type="region of interest" description="Disordered" evidence="4">
    <location>
        <begin position="670"/>
        <end position="691"/>
    </location>
</feature>
<feature type="region of interest" description="Disordered" evidence="4">
    <location>
        <begin position="98"/>
        <end position="148"/>
    </location>
</feature>
<dbReference type="Proteomes" id="UP000215127">
    <property type="component" value="Chromosome 5"/>
</dbReference>
<dbReference type="PANTHER" id="PTHR22731:SF3">
    <property type="entry name" value="RIBONUCLEASES P_MRP PROTEIN SUBUNIT POP1"/>
    <property type="match status" value="1"/>
</dbReference>
<dbReference type="PANTHER" id="PTHR22731">
    <property type="entry name" value="RIBONUCLEASES P/MRP PROTEIN SUBUNIT POP1"/>
    <property type="match status" value="1"/>
</dbReference>
<feature type="domain" description="Pop1 N-terminal" evidence="5">
    <location>
        <begin position="70"/>
        <end position="283"/>
    </location>
</feature>
<dbReference type="InterPro" id="IPR009723">
    <property type="entry name" value="Pop1_N"/>
</dbReference>
<evidence type="ECO:0000256" key="4">
    <source>
        <dbReference type="SAM" id="MobiDB-lite"/>
    </source>
</evidence>
<organism evidence="8 9">
    <name type="scientific">Zymoseptoria tritici (strain ST99CH_3D7)</name>
    <dbReference type="NCBI Taxonomy" id="1276538"/>
    <lineage>
        <taxon>Eukaryota</taxon>
        <taxon>Fungi</taxon>
        <taxon>Dikarya</taxon>
        <taxon>Ascomycota</taxon>
        <taxon>Pezizomycotina</taxon>
        <taxon>Dothideomycetes</taxon>
        <taxon>Dothideomycetidae</taxon>
        <taxon>Mycosphaerellales</taxon>
        <taxon>Mycosphaerellaceae</taxon>
        <taxon>Zymoseptoria</taxon>
    </lineage>
</organism>
<dbReference type="Pfam" id="PF06978">
    <property type="entry name" value="POP1_N"/>
    <property type="match status" value="1"/>
</dbReference>
<sequence>MAQQNTPRPVAANAGSKKRKEPPTGQSNTKNDQNKRHKPDHRSKQRDARMLSTQLSSAALKNGELDVEKFVKAREYEIRALEEGMTRSKKALTKRAFQQVPKELRRRTASHNAKKVPKRLQKRAKREMAEDSTPNGTARKKKPTRHMRLRQETLKRLRSLGAKQKKTAQPGVGPKVVSDTDKLTVKAATGIVPRKSRTKKAHLATPPVPKAKFRKRQIDKTWLPTHMFHAKRARMTPPSAPLWRFALPLTPTVKSYRPTHRAANERGAVVWDMSYMSTIELQGQQNSIETVLKALGVGVRDTGNGMWATKGQKWRAGKRVWQGFASQRESPHSLIAPVVVIWSAAQANSAAAATHSTKRSVFVRVHPAAFAQLWEEVVRAAKVAKPQVTVEDLRYQIGSIEMTGPCATEALVSALWPSEGAAIASAETAGTLLVSTWKRLAGLSNPAGLPDDVLLSFDAQDPRLHHPPRTVQMSRTSDEHDKLLEIITTWPVDGAPVAISLFDRRSRHTASSKLPTQKAINRRKTLAEPGSYPAPVATDPRIPVLMYCTKTAQGDQASWTVLLPWKCVAPVWYSVMYYPLATGGQPRFGGLMEKRQLAFETGTPSFPQDYPGTAAGCLWETQERKRRMDEWKRRPKSKRVNWETVDIGNGEKGELGEGWACDWETLVSGDTTLDNSQANGGASAPDVTPANAPKFEHCTMADASTLLGSPAQIDSLPNRNHPLATVRVDLLNRGVPTACARIYRLPNEHKNRELRKKWLAIHPKNQIKQRGPKNGLPRLPPDAPAHVVQRRLVQSLIEPPRVGESDYPACPAEEDLIGFITTGSYNLGEGQGTGIGSVLLERARGHEGEENRLCIVRNAGTGIGRLAKWDLV</sequence>
<proteinExistence type="predicted"/>
<evidence type="ECO:0000259" key="5">
    <source>
        <dbReference type="Pfam" id="PF06978"/>
    </source>
</evidence>
<dbReference type="GO" id="GO:0000172">
    <property type="term" value="C:ribonuclease MRP complex"/>
    <property type="evidence" value="ECO:0007669"/>
    <property type="project" value="InterPro"/>
</dbReference>
<dbReference type="EMBL" id="LT853696">
    <property type="protein sequence ID" value="SMQ50692.1"/>
    <property type="molecule type" value="Genomic_DNA"/>
</dbReference>
<feature type="region of interest" description="Disordered" evidence="4">
    <location>
        <begin position="1"/>
        <end position="65"/>
    </location>
</feature>
<keyword evidence="2" id="KW-0819">tRNA processing</keyword>
<gene>
    <name evidence="8" type="ORF">ZT3D7_G5845</name>
</gene>
<dbReference type="GO" id="GO:0005655">
    <property type="term" value="C:nucleolar ribonuclease P complex"/>
    <property type="evidence" value="ECO:0007669"/>
    <property type="project" value="InterPro"/>
</dbReference>
<dbReference type="Pfam" id="PF22770">
    <property type="entry name" value="POP1_C"/>
    <property type="match status" value="1"/>
</dbReference>
<evidence type="ECO:0000256" key="1">
    <source>
        <dbReference type="ARBA" id="ARBA00004123"/>
    </source>
</evidence>
<evidence type="ECO:0000259" key="7">
    <source>
        <dbReference type="Pfam" id="PF22770"/>
    </source>
</evidence>
<keyword evidence="3" id="KW-0539">Nucleus</keyword>
<dbReference type="InterPro" id="IPR055079">
    <property type="entry name" value="POP1_C"/>
</dbReference>
<evidence type="ECO:0000313" key="9">
    <source>
        <dbReference type="Proteomes" id="UP000215127"/>
    </source>
</evidence>
<dbReference type="InterPro" id="IPR039182">
    <property type="entry name" value="Pop1"/>
</dbReference>
<feature type="compositionally biased region" description="Basic residues" evidence="4">
    <location>
        <begin position="138"/>
        <end position="148"/>
    </location>
</feature>
<protein>
    <recommendedName>
        <fullName evidence="10">Pop1 N-terminal domain-containing protein</fullName>
    </recommendedName>
</protein>
<feature type="compositionally biased region" description="Polar residues" evidence="4">
    <location>
        <begin position="670"/>
        <end position="680"/>
    </location>
</feature>
<comment type="subcellular location">
    <subcellularLocation>
        <location evidence="1">Nucleus</location>
    </subcellularLocation>
</comment>
<evidence type="ECO:0008006" key="10">
    <source>
        <dbReference type="Google" id="ProtNLM"/>
    </source>
</evidence>
<evidence type="ECO:0000256" key="3">
    <source>
        <dbReference type="ARBA" id="ARBA00023242"/>
    </source>
</evidence>
<feature type="domain" description="POP1 C-terminal" evidence="7">
    <location>
        <begin position="723"/>
        <end position="871"/>
    </location>
</feature>